<sequence length="197" mass="21445">MEGQMTCSGIRCCGAPRRPITGVIHRGFRTAPMRTWPLEMVSRLLTGHERADNFPKLIQDEARASDSLLRAGVRNGEGYVTEFSLVKYGLRKPWTVVELEAGRDQEANEDFAEQIPVLAHMVYEGDDVAAVVRVPSAVRVDTAVTTTLVAPLPTEERPAKARAPEKGPGRIRLKKKATKEVVSAGAQTPPEKGDGAS</sequence>
<evidence type="ECO:0000256" key="1">
    <source>
        <dbReference type="SAM" id="MobiDB-lite"/>
    </source>
</evidence>
<comment type="caution">
    <text evidence="2">The sequence shown here is derived from an EMBL/GenBank/DDBJ whole genome shotgun (WGS) entry which is preliminary data.</text>
</comment>
<evidence type="ECO:0000313" key="3">
    <source>
        <dbReference type="Proteomes" id="UP000652761"/>
    </source>
</evidence>
<keyword evidence="3" id="KW-1185">Reference proteome</keyword>
<evidence type="ECO:0000313" key="2">
    <source>
        <dbReference type="EMBL" id="MQL97997.1"/>
    </source>
</evidence>
<feature type="non-terminal residue" evidence="2">
    <location>
        <position position="197"/>
    </location>
</feature>
<accession>A0A843VUQ7</accession>
<dbReference type="Proteomes" id="UP000652761">
    <property type="component" value="Unassembled WGS sequence"/>
</dbReference>
<organism evidence="2 3">
    <name type="scientific">Colocasia esculenta</name>
    <name type="common">Wild taro</name>
    <name type="synonym">Arum esculentum</name>
    <dbReference type="NCBI Taxonomy" id="4460"/>
    <lineage>
        <taxon>Eukaryota</taxon>
        <taxon>Viridiplantae</taxon>
        <taxon>Streptophyta</taxon>
        <taxon>Embryophyta</taxon>
        <taxon>Tracheophyta</taxon>
        <taxon>Spermatophyta</taxon>
        <taxon>Magnoliopsida</taxon>
        <taxon>Liliopsida</taxon>
        <taxon>Araceae</taxon>
        <taxon>Aroideae</taxon>
        <taxon>Colocasieae</taxon>
        <taxon>Colocasia</taxon>
    </lineage>
</organism>
<feature type="compositionally biased region" description="Basic and acidic residues" evidence="1">
    <location>
        <begin position="154"/>
        <end position="168"/>
    </location>
</feature>
<name>A0A843VUQ7_COLES</name>
<gene>
    <name evidence="2" type="ORF">Taro_030702</name>
</gene>
<proteinExistence type="predicted"/>
<dbReference type="EMBL" id="NMUH01002126">
    <property type="protein sequence ID" value="MQL97997.1"/>
    <property type="molecule type" value="Genomic_DNA"/>
</dbReference>
<feature type="region of interest" description="Disordered" evidence="1">
    <location>
        <begin position="154"/>
        <end position="197"/>
    </location>
</feature>
<protein>
    <submittedName>
        <fullName evidence="2">Uncharacterized protein</fullName>
    </submittedName>
</protein>
<dbReference type="AlphaFoldDB" id="A0A843VUQ7"/>
<reference evidence="2" key="1">
    <citation type="submission" date="2017-07" db="EMBL/GenBank/DDBJ databases">
        <title>Taro Niue Genome Assembly and Annotation.</title>
        <authorList>
            <person name="Atibalentja N."/>
            <person name="Keating K."/>
            <person name="Fields C.J."/>
        </authorList>
    </citation>
    <scope>NUCLEOTIDE SEQUENCE</scope>
    <source>
        <strain evidence="2">Niue_2</strain>
        <tissue evidence="2">Leaf</tissue>
    </source>
</reference>